<evidence type="ECO:0000313" key="2">
    <source>
        <dbReference type="EMBL" id="KAK4278039.1"/>
    </source>
</evidence>
<keyword evidence="3" id="KW-1185">Reference proteome</keyword>
<dbReference type="Proteomes" id="UP001293593">
    <property type="component" value="Unassembled WGS sequence"/>
</dbReference>
<accession>A0AAE1K1P0</accession>
<sequence>MTSKLFRNRMMKPKDQKRSDNALALEKAAAWAWYQHGKTSMRESHVPRIHQRDHRPSRYKLEAMTMASSQETKEDEGLSGPVHHTNKSLPLLDAYEVRSILTRLDSLIAESGDDKLDNGFGSANNGGQRKKKKKVGEGIWERRRVRVLCSARKEDVVDGTRVSKKSHQIKWSIIMPRINNGGRVM</sequence>
<feature type="compositionally biased region" description="Basic residues" evidence="1">
    <location>
        <begin position="1"/>
        <end position="11"/>
    </location>
</feature>
<evidence type="ECO:0000313" key="3">
    <source>
        <dbReference type="Proteomes" id="UP001293593"/>
    </source>
</evidence>
<dbReference type="AlphaFoldDB" id="A0AAE1K1P0"/>
<gene>
    <name evidence="2" type="ORF">QN277_015938</name>
</gene>
<dbReference type="EMBL" id="JAWXYG010000003">
    <property type="protein sequence ID" value="KAK4278039.1"/>
    <property type="molecule type" value="Genomic_DNA"/>
</dbReference>
<reference evidence="2" key="1">
    <citation type="submission" date="2023-10" db="EMBL/GenBank/DDBJ databases">
        <title>Chromosome-level genome of the transformable northern wattle, Acacia crassicarpa.</title>
        <authorList>
            <person name="Massaro I."/>
            <person name="Sinha N.R."/>
            <person name="Poethig S."/>
            <person name="Leichty A.R."/>
        </authorList>
    </citation>
    <scope>NUCLEOTIDE SEQUENCE</scope>
    <source>
        <strain evidence="2">Acra3RX</strain>
        <tissue evidence="2">Leaf</tissue>
    </source>
</reference>
<protein>
    <submittedName>
        <fullName evidence="2">Uncharacterized protein</fullName>
    </submittedName>
</protein>
<organism evidence="2 3">
    <name type="scientific">Acacia crassicarpa</name>
    <name type="common">northern wattle</name>
    <dbReference type="NCBI Taxonomy" id="499986"/>
    <lineage>
        <taxon>Eukaryota</taxon>
        <taxon>Viridiplantae</taxon>
        <taxon>Streptophyta</taxon>
        <taxon>Embryophyta</taxon>
        <taxon>Tracheophyta</taxon>
        <taxon>Spermatophyta</taxon>
        <taxon>Magnoliopsida</taxon>
        <taxon>eudicotyledons</taxon>
        <taxon>Gunneridae</taxon>
        <taxon>Pentapetalae</taxon>
        <taxon>rosids</taxon>
        <taxon>fabids</taxon>
        <taxon>Fabales</taxon>
        <taxon>Fabaceae</taxon>
        <taxon>Caesalpinioideae</taxon>
        <taxon>mimosoid clade</taxon>
        <taxon>Acacieae</taxon>
        <taxon>Acacia</taxon>
    </lineage>
</organism>
<dbReference type="PANTHER" id="PTHR34665:SF4">
    <property type="entry name" value="DUF3741 DOMAIN-CONTAINING PROTEIN"/>
    <property type="match status" value="1"/>
</dbReference>
<dbReference type="PANTHER" id="PTHR34665">
    <property type="entry name" value="DUF3741 DOMAIN-CONTAINING PROTEIN"/>
    <property type="match status" value="1"/>
</dbReference>
<feature type="region of interest" description="Disordered" evidence="1">
    <location>
        <begin position="1"/>
        <end position="20"/>
    </location>
</feature>
<comment type="caution">
    <text evidence="2">The sequence shown here is derived from an EMBL/GenBank/DDBJ whole genome shotgun (WGS) entry which is preliminary data.</text>
</comment>
<name>A0AAE1K1P0_9FABA</name>
<proteinExistence type="predicted"/>
<evidence type="ECO:0000256" key="1">
    <source>
        <dbReference type="SAM" id="MobiDB-lite"/>
    </source>
</evidence>